<evidence type="ECO:0000313" key="3">
    <source>
        <dbReference type="Proteomes" id="UP000294927"/>
    </source>
</evidence>
<sequence length="53" mass="5783">MLVLVIVLIVAWIIVSVIGFAIKGLLWLGVIGIVLFLGTVAIGAVRRKSLRRR</sequence>
<dbReference type="RefSeq" id="WP_166664349.1">
    <property type="nucleotide sequence ID" value="NZ_SOCP01000014.1"/>
</dbReference>
<name>A0A4R7V6K0_9PSEU</name>
<evidence type="ECO:0000256" key="1">
    <source>
        <dbReference type="SAM" id="Phobius"/>
    </source>
</evidence>
<accession>A0A4R7V6K0</accession>
<keyword evidence="1" id="KW-1133">Transmembrane helix</keyword>
<comment type="caution">
    <text evidence="2">The sequence shown here is derived from an EMBL/GenBank/DDBJ whole genome shotgun (WGS) entry which is preliminary data.</text>
</comment>
<gene>
    <name evidence="2" type="ORF">CLV71_114227</name>
</gene>
<organism evidence="2 3">
    <name type="scientific">Actinophytocola oryzae</name>
    <dbReference type="NCBI Taxonomy" id="502181"/>
    <lineage>
        <taxon>Bacteria</taxon>
        <taxon>Bacillati</taxon>
        <taxon>Actinomycetota</taxon>
        <taxon>Actinomycetes</taxon>
        <taxon>Pseudonocardiales</taxon>
        <taxon>Pseudonocardiaceae</taxon>
    </lineage>
</organism>
<dbReference type="EMBL" id="SOCP01000014">
    <property type="protein sequence ID" value="TDV44317.1"/>
    <property type="molecule type" value="Genomic_DNA"/>
</dbReference>
<reference evidence="2 3" key="1">
    <citation type="submission" date="2019-03" db="EMBL/GenBank/DDBJ databases">
        <title>Genomic Encyclopedia of Archaeal and Bacterial Type Strains, Phase II (KMG-II): from individual species to whole genera.</title>
        <authorList>
            <person name="Goeker M."/>
        </authorList>
    </citation>
    <scope>NUCLEOTIDE SEQUENCE [LARGE SCALE GENOMIC DNA]</scope>
    <source>
        <strain evidence="2 3">DSM 45499</strain>
    </source>
</reference>
<proteinExistence type="predicted"/>
<dbReference type="AlphaFoldDB" id="A0A4R7V6K0"/>
<keyword evidence="1" id="KW-0812">Transmembrane</keyword>
<keyword evidence="1" id="KW-0472">Membrane</keyword>
<evidence type="ECO:0008006" key="4">
    <source>
        <dbReference type="Google" id="ProtNLM"/>
    </source>
</evidence>
<protein>
    <recommendedName>
        <fullName evidence="4">LPXTG-motif cell wall-anchored protein</fullName>
    </recommendedName>
</protein>
<keyword evidence="3" id="KW-1185">Reference proteome</keyword>
<evidence type="ECO:0000313" key="2">
    <source>
        <dbReference type="EMBL" id="TDV44317.1"/>
    </source>
</evidence>
<feature type="transmembrane region" description="Helical" evidence="1">
    <location>
        <begin position="26"/>
        <end position="45"/>
    </location>
</feature>
<dbReference type="Proteomes" id="UP000294927">
    <property type="component" value="Unassembled WGS sequence"/>
</dbReference>